<dbReference type="Pfam" id="PF07228">
    <property type="entry name" value="SpoIIE"/>
    <property type="match status" value="1"/>
</dbReference>
<dbReference type="SUPFAM" id="SSF53822">
    <property type="entry name" value="Periplasmic binding protein-like I"/>
    <property type="match status" value="1"/>
</dbReference>
<dbReference type="GO" id="GO:0016791">
    <property type="term" value="F:phosphatase activity"/>
    <property type="evidence" value="ECO:0007669"/>
    <property type="project" value="TreeGrafter"/>
</dbReference>
<dbReference type="InterPro" id="IPR052016">
    <property type="entry name" value="Bact_Sigma-Reg"/>
</dbReference>
<dbReference type="HOGENOM" id="CLU_1577497_0_0_7"/>
<protein>
    <recommendedName>
        <fullName evidence="2">PPM-type phosphatase domain-containing protein</fullName>
    </recommendedName>
</protein>
<gene>
    <name evidence="3" type="ordered locus">sce9114</name>
</gene>
<dbReference type="Proteomes" id="UP000002139">
    <property type="component" value="Chromosome"/>
</dbReference>
<dbReference type="eggNOG" id="COG2208">
    <property type="taxonomic scope" value="Bacteria"/>
</dbReference>
<dbReference type="AlphaFoldDB" id="A9GCY5"/>
<dbReference type="KEGG" id="scl:sce9114"/>
<evidence type="ECO:0000259" key="2">
    <source>
        <dbReference type="Pfam" id="PF07228"/>
    </source>
</evidence>
<proteinExistence type="predicted"/>
<dbReference type="InterPro" id="IPR036457">
    <property type="entry name" value="PPM-type-like_dom_sf"/>
</dbReference>
<dbReference type="PANTHER" id="PTHR43156">
    <property type="entry name" value="STAGE II SPORULATION PROTEIN E-RELATED"/>
    <property type="match status" value="1"/>
</dbReference>
<dbReference type="SUPFAM" id="SSF81606">
    <property type="entry name" value="PP2C-like"/>
    <property type="match status" value="1"/>
</dbReference>
<dbReference type="eggNOG" id="COG1609">
    <property type="taxonomic scope" value="Bacteria"/>
</dbReference>
<dbReference type="InterPro" id="IPR001932">
    <property type="entry name" value="PPM-type_phosphatase-like_dom"/>
</dbReference>
<dbReference type="EMBL" id="AM746676">
    <property type="protein sequence ID" value="CAN99286.1"/>
    <property type="molecule type" value="Genomic_DNA"/>
</dbReference>
<reference evidence="3 4" key="1">
    <citation type="journal article" date="2007" name="Nat. Biotechnol.">
        <title>Complete genome sequence of the myxobacterium Sorangium cellulosum.</title>
        <authorList>
            <person name="Schneiker S."/>
            <person name="Perlova O."/>
            <person name="Kaiser O."/>
            <person name="Gerth K."/>
            <person name="Alici A."/>
            <person name="Altmeyer M.O."/>
            <person name="Bartels D."/>
            <person name="Bekel T."/>
            <person name="Beyer S."/>
            <person name="Bode E."/>
            <person name="Bode H.B."/>
            <person name="Bolten C.J."/>
            <person name="Choudhuri J.V."/>
            <person name="Doss S."/>
            <person name="Elnakady Y.A."/>
            <person name="Frank B."/>
            <person name="Gaigalat L."/>
            <person name="Goesmann A."/>
            <person name="Groeger C."/>
            <person name="Gross F."/>
            <person name="Jelsbak L."/>
            <person name="Jelsbak L."/>
            <person name="Kalinowski J."/>
            <person name="Kegler C."/>
            <person name="Knauber T."/>
            <person name="Konietzny S."/>
            <person name="Kopp M."/>
            <person name="Krause L."/>
            <person name="Krug D."/>
            <person name="Linke B."/>
            <person name="Mahmud T."/>
            <person name="Martinez-Arias R."/>
            <person name="McHardy A.C."/>
            <person name="Merai M."/>
            <person name="Meyer F."/>
            <person name="Mormann S."/>
            <person name="Munoz-Dorado J."/>
            <person name="Perez J."/>
            <person name="Pradella S."/>
            <person name="Rachid S."/>
            <person name="Raddatz G."/>
            <person name="Rosenau F."/>
            <person name="Rueckert C."/>
            <person name="Sasse F."/>
            <person name="Scharfe M."/>
            <person name="Schuster S.C."/>
            <person name="Suen G."/>
            <person name="Treuner-Lange A."/>
            <person name="Velicer G.J."/>
            <person name="Vorholter F.-J."/>
            <person name="Weissman K.J."/>
            <person name="Welch R.D."/>
            <person name="Wenzel S.C."/>
            <person name="Whitworth D.E."/>
            <person name="Wilhelm S."/>
            <person name="Wittmann C."/>
            <person name="Bloecker H."/>
            <person name="Puehler A."/>
            <person name="Mueller R."/>
        </authorList>
    </citation>
    <scope>NUCLEOTIDE SEQUENCE [LARGE SCALE GENOMIC DNA]</scope>
    <source>
        <strain evidence="4">So ce56</strain>
    </source>
</reference>
<name>A9GCY5_SORC5</name>
<dbReference type="PANTHER" id="PTHR43156:SF2">
    <property type="entry name" value="STAGE II SPORULATION PROTEIN E"/>
    <property type="match status" value="1"/>
</dbReference>
<dbReference type="Gene3D" id="3.60.40.10">
    <property type="entry name" value="PPM-type phosphatase domain"/>
    <property type="match status" value="1"/>
</dbReference>
<dbReference type="InterPro" id="IPR028082">
    <property type="entry name" value="Peripla_BP_I"/>
</dbReference>
<sequence length="169" mass="18287">MRRCGARGPHSHGGDIRGMGSSSIGGCIGPHAAIRLRLPTRPAGHGEAELRVSGYRSALAARSIPCDERLVAHGAFTIVTGREAIREILDRGIVLEDGDVLVLYSDGVTEARNAHQEWYGLERLCAAIEAVQAAPVDAIRDRILEQVEGWCPSLDDDITILVARYRAPR</sequence>
<organism evidence="3 4">
    <name type="scientific">Sorangium cellulosum (strain So ce56)</name>
    <name type="common">Polyangium cellulosum (strain So ce56)</name>
    <dbReference type="NCBI Taxonomy" id="448385"/>
    <lineage>
        <taxon>Bacteria</taxon>
        <taxon>Pseudomonadati</taxon>
        <taxon>Myxococcota</taxon>
        <taxon>Polyangia</taxon>
        <taxon>Polyangiales</taxon>
        <taxon>Polyangiaceae</taxon>
        <taxon>Sorangium</taxon>
    </lineage>
</organism>
<feature type="domain" description="PPM-type phosphatase" evidence="2">
    <location>
        <begin position="89"/>
        <end position="165"/>
    </location>
</feature>
<keyword evidence="4" id="KW-1185">Reference proteome</keyword>
<evidence type="ECO:0000256" key="1">
    <source>
        <dbReference type="ARBA" id="ARBA00022801"/>
    </source>
</evidence>
<dbReference type="STRING" id="448385.sce9114"/>
<evidence type="ECO:0000313" key="3">
    <source>
        <dbReference type="EMBL" id="CAN99286.1"/>
    </source>
</evidence>
<accession>A9GCY5</accession>
<evidence type="ECO:0000313" key="4">
    <source>
        <dbReference type="Proteomes" id="UP000002139"/>
    </source>
</evidence>
<keyword evidence="1" id="KW-0378">Hydrolase</keyword>